<name>A0AA87ZV16_FICCA</name>
<dbReference type="PANTHER" id="PTHR31391">
    <property type="entry name" value="B3 DOMAIN-CONTAINING PROTEIN OS11G0197600-RELATED"/>
    <property type="match status" value="1"/>
</dbReference>
<evidence type="ECO:0000313" key="8">
    <source>
        <dbReference type="EMBL" id="GMN29826.1"/>
    </source>
</evidence>
<evidence type="ECO:0000256" key="5">
    <source>
        <dbReference type="ARBA" id="ARBA00023242"/>
    </source>
</evidence>
<dbReference type="InterPro" id="IPR044837">
    <property type="entry name" value="REM16-like"/>
</dbReference>
<dbReference type="InterPro" id="IPR015300">
    <property type="entry name" value="DNA-bd_pseudobarrel_sf"/>
</dbReference>
<dbReference type="InterPro" id="IPR003340">
    <property type="entry name" value="B3_DNA-bd"/>
</dbReference>
<dbReference type="SUPFAM" id="SSF101936">
    <property type="entry name" value="DNA-binding pseudobarrel domain"/>
    <property type="match status" value="3"/>
</dbReference>
<keyword evidence="5" id="KW-0539">Nucleus</keyword>
<evidence type="ECO:0000256" key="3">
    <source>
        <dbReference type="ARBA" id="ARBA00023125"/>
    </source>
</evidence>
<keyword evidence="9" id="KW-1185">Reference proteome</keyword>
<dbReference type="Pfam" id="PF02362">
    <property type="entry name" value="B3"/>
    <property type="match status" value="2"/>
</dbReference>
<reference evidence="8" key="1">
    <citation type="submission" date="2023-07" db="EMBL/GenBank/DDBJ databases">
        <title>draft genome sequence of fig (Ficus carica).</title>
        <authorList>
            <person name="Takahashi T."/>
            <person name="Nishimura K."/>
        </authorList>
    </citation>
    <scope>NUCLEOTIDE SEQUENCE</scope>
</reference>
<keyword evidence="2" id="KW-0805">Transcription regulation</keyword>
<evidence type="ECO:0000256" key="1">
    <source>
        <dbReference type="ARBA" id="ARBA00004123"/>
    </source>
</evidence>
<dbReference type="PANTHER" id="PTHR31391:SF81">
    <property type="entry name" value="TF-B3 DOMAIN-CONTAINING PROTEIN"/>
    <property type="match status" value="1"/>
</dbReference>
<keyword evidence="3" id="KW-0238">DNA-binding</keyword>
<keyword evidence="4" id="KW-0804">Transcription</keyword>
<feature type="domain" description="TF-B3" evidence="7">
    <location>
        <begin position="168"/>
        <end position="269"/>
    </location>
</feature>
<organism evidence="8 9">
    <name type="scientific">Ficus carica</name>
    <name type="common">Common fig</name>
    <dbReference type="NCBI Taxonomy" id="3494"/>
    <lineage>
        <taxon>Eukaryota</taxon>
        <taxon>Viridiplantae</taxon>
        <taxon>Streptophyta</taxon>
        <taxon>Embryophyta</taxon>
        <taxon>Tracheophyta</taxon>
        <taxon>Spermatophyta</taxon>
        <taxon>Magnoliopsida</taxon>
        <taxon>eudicotyledons</taxon>
        <taxon>Gunneridae</taxon>
        <taxon>Pentapetalae</taxon>
        <taxon>rosids</taxon>
        <taxon>fabids</taxon>
        <taxon>Rosales</taxon>
        <taxon>Moraceae</taxon>
        <taxon>Ficeae</taxon>
        <taxon>Ficus</taxon>
    </lineage>
</organism>
<dbReference type="GO" id="GO:0003677">
    <property type="term" value="F:DNA binding"/>
    <property type="evidence" value="ECO:0007669"/>
    <property type="project" value="UniProtKB-KW"/>
</dbReference>
<dbReference type="EMBL" id="BTGU01000002">
    <property type="protein sequence ID" value="GMN29826.1"/>
    <property type="molecule type" value="Genomic_DNA"/>
</dbReference>
<dbReference type="SMART" id="SM01019">
    <property type="entry name" value="B3"/>
    <property type="match status" value="2"/>
</dbReference>
<proteinExistence type="predicted"/>
<comment type="subcellular location">
    <subcellularLocation>
        <location evidence="1">Nucleus</location>
    </subcellularLocation>
</comment>
<dbReference type="Proteomes" id="UP001187192">
    <property type="component" value="Unassembled WGS sequence"/>
</dbReference>
<evidence type="ECO:0000256" key="2">
    <source>
        <dbReference type="ARBA" id="ARBA00023015"/>
    </source>
</evidence>
<evidence type="ECO:0000259" key="7">
    <source>
        <dbReference type="PROSITE" id="PS50863"/>
    </source>
</evidence>
<dbReference type="GO" id="GO:0005634">
    <property type="term" value="C:nucleus"/>
    <property type="evidence" value="ECO:0007669"/>
    <property type="project" value="UniProtKB-SubCell"/>
</dbReference>
<dbReference type="AlphaFoldDB" id="A0AA87ZV16"/>
<accession>A0AA87ZV16</accession>
<evidence type="ECO:0000256" key="6">
    <source>
        <dbReference type="SAM" id="MobiDB-lite"/>
    </source>
</evidence>
<gene>
    <name evidence="8" type="ORF">TIFTF001_002582</name>
</gene>
<protein>
    <recommendedName>
        <fullName evidence="7">TF-B3 domain-containing protein</fullName>
    </recommendedName>
</protein>
<feature type="region of interest" description="Disordered" evidence="6">
    <location>
        <begin position="106"/>
        <end position="153"/>
    </location>
</feature>
<sequence>MISKPPNNGATFSAVSTPHFFTVVLQNTLRDNTLLIPVKFVRRYGETLSNLVSVKLPCGSEWKMELRKFDGRIDYPINPSHSDAPNGEEIKDDEFVEILENFSQCPGKRKSSPLPCSQPHKKFRASPIGETESKRTRKKFQVSAEEGDHEDKSVMPRLRKSEVENSNCKVVIKPTQVGEHYDMCLPRTFASEIFKNRSLDGVFVISDGRTWPVKFRRRSRNEIRRGCRLLKEGWKKFAEDNNLKVGDTCVFQLIDGNKKSFKVSILKADSDSHPSRVGERRTNLLKLKRNVKVKTKSACTSKHQEETKLVKFGHGQVTCIPKLSGDSRATEAASRFSSKYPFYKKAIHLSSCFHGQRVPVDFARTYFERKTQTVTLQMGKNSWSVTMVYNSPASYYLSAGWSTFARENSLRPGYVCVYELIEVKDILLRVTIFKK</sequence>
<dbReference type="PROSITE" id="PS50863">
    <property type="entry name" value="B3"/>
    <property type="match status" value="2"/>
</dbReference>
<dbReference type="Gene3D" id="2.40.330.10">
    <property type="entry name" value="DNA-binding pseudobarrel domain"/>
    <property type="match status" value="3"/>
</dbReference>
<dbReference type="CDD" id="cd10017">
    <property type="entry name" value="B3_DNA"/>
    <property type="match status" value="2"/>
</dbReference>
<feature type="domain" description="TF-B3" evidence="7">
    <location>
        <begin position="358"/>
        <end position="435"/>
    </location>
</feature>
<evidence type="ECO:0000256" key="4">
    <source>
        <dbReference type="ARBA" id="ARBA00023163"/>
    </source>
</evidence>
<evidence type="ECO:0000313" key="9">
    <source>
        <dbReference type="Proteomes" id="UP001187192"/>
    </source>
</evidence>
<comment type="caution">
    <text evidence="8">The sequence shown here is derived from an EMBL/GenBank/DDBJ whole genome shotgun (WGS) entry which is preliminary data.</text>
</comment>